<keyword evidence="2" id="KW-0547">Nucleotide-binding</keyword>
<dbReference type="SUPFAM" id="SSF63999">
    <property type="entry name" value="Thiamin pyrophosphokinase, catalytic domain"/>
    <property type="match status" value="1"/>
</dbReference>
<evidence type="ECO:0000256" key="5">
    <source>
        <dbReference type="NCBIfam" id="TIGR01378"/>
    </source>
</evidence>
<dbReference type="EMBL" id="MGAC01000041">
    <property type="protein sequence ID" value="OGK37452.1"/>
    <property type="molecule type" value="Genomic_DNA"/>
</dbReference>
<dbReference type="SUPFAM" id="SSF63862">
    <property type="entry name" value="Thiamin pyrophosphokinase, substrate-binding domain"/>
    <property type="match status" value="1"/>
</dbReference>
<dbReference type="SMART" id="SM00983">
    <property type="entry name" value="TPK_B1_binding"/>
    <property type="match status" value="1"/>
</dbReference>
<keyword evidence="3 7" id="KW-0418">Kinase</keyword>
<evidence type="ECO:0000256" key="4">
    <source>
        <dbReference type="ARBA" id="ARBA00022840"/>
    </source>
</evidence>
<dbReference type="EC" id="2.7.6.2" evidence="5"/>
<evidence type="ECO:0000256" key="2">
    <source>
        <dbReference type="ARBA" id="ARBA00022741"/>
    </source>
</evidence>
<dbReference type="AlphaFoldDB" id="A0A1F7I2H6"/>
<dbReference type="InterPro" id="IPR053149">
    <property type="entry name" value="TPK"/>
</dbReference>
<dbReference type="InterPro" id="IPR006282">
    <property type="entry name" value="Thi_PPkinase"/>
</dbReference>
<name>A0A1F7I2H6_9BACT</name>
<evidence type="ECO:0000259" key="6">
    <source>
        <dbReference type="SMART" id="SM00983"/>
    </source>
</evidence>
<dbReference type="CDD" id="cd07995">
    <property type="entry name" value="TPK"/>
    <property type="match status" value="1"/>
</dbReference>
<gene>
    <name evidence="7" type="ORF">A3F03_01045</name>
</gene>
<dbReference type="GO" id="GO:0030975">
    <property type="term" value="F:thiamine binding"/>
    <property type="evidence" value="ECO:0007669"/>
    <property type="project" value="InterPro"/>
</dbReference>
<comment type="caution">
    <text evidence="7">The sequence shown here is derived from an EMBL/GenBank/DDBJ whole genome shotgun (WGS) entry which is preliminary data.</text>
</comment>
<dbReference type="Pfam" id="PF04263">
    <property type="entry name" value="TPK_catalytic"/>
    <property type="match status" value="1"/>
</dbReference>
<dbReference type="GO" id="GO:0005524">
    <property type="term" value="F:ATP binding"/>
    <property type="evidence" value="ECO:0007669"/>
    <property type="project" value="UniProtKB-KW"/>
</dbReference>
<dbReference type="Pfam" id="PF04265">
    <property type="entry name" value="TPK_B1_binding"/>
    <property type="match status" value="1"/>
</dbReference>
<dbReference type="Proteomes" id="UP000176803">
    <property type="component" value="Unassembled WGS sequence"/>
</dbReference>
<dbReference type="InterPro" id="IPR007371">
    <property type="entry name" value="TPK_catalytic"/>
</dbReference>
<reference evidence="7 8" key="1">
    <citation type="journal article" date="2016" name="Nat. Commun.">
        <title>Thousands of microbial genomes shed light on interconnected biogeochemical processes in an aquifer system.</title>
        <authorList>
            <person name="Anantharaman K."/>
            <person name="Brown C.T."/>
            <person name="Hug L.A."/>
            <person name="Sharon I."/>
            <person name="Castelle C.J."/>
            <person name="Probst A.J."/>
            <person name="Thomas B.C."/>
            <person name="Singh A."/>
            <person name="Wilkins M.J."/>
            <person name="Karaoz U."/>
            <person name="Brodie E.L."/>
            <person name="Williams K.H."/>
            <person name="Hubbard S.S."/>
            <person name="Banfield J.F."/>
        </authorList>
    </citation>
    <scope>NUCLEOTIDE SEQUENCE [LARGE SCALE GENOMIC DNA]</scope>
</reference>
<dbReference type="GO" id="GO:0016301">
    <property type="term" value="F:kinase activity"/>
    <property type="evidence" value="ECO:0007669"/>
    <property type="project" value="UniProtKB-KW"/>
</dbReference>
<evidence type="ECO:0000256" key="3">
    <source>
        <dbReference type="ARBA" id="ARBA00022777"/>
    </source>
</evidence>
<evidence type="ECO:0000313" key="8">
    <source>
        <dbReference type="Proteomes" id="UP000176803"/>
    </source>
</evidence>
<sequence>MSKTAHIFCNGDLTRYKDLKTHIGNYDFVICANGGSKIAYQQHIVPNLVIGDLDSLTKELRSFLLKHRVPFRKHPPEKDETDTELAIMYALKYHFCPIILYGLLGSRLDHLTANLFLVAALTKKGVKIEIVENRQTITFIKNQMTLTGKIGDLLSLVPFSEDCKDVTTCGLQFSLKKETLPVGTTRGISNVFTQNMVTVTLKTGILMIIHTSQS</sequence>
<evidence type="ECO:0000256" key="1">
    <source>
        <dbReference type="ARBA" id="ARBA00022679"/>
    </source>
</evidence>
<dbReference type="GO" id="GO:0006772">
    <property type="term" value="P:thiamine metabolic process"/>
    <property type="evidence" value="ECO:0007669"/>
    <property type="project" value="UniProtKB-UniRule"/>
</dbReference>
<dbReference type="GO" id="GO:0009229">
    <property type="term" value="P:thiamine diphosphate biosynthetic process"/>
    <property type="evidence" value="ECO:0007669"/>
    <property type="project" value="InterPro"/>
</dbReference>
<protein>
    <recommendedName>
        <fullName evidence="5">Thiamine diphosphokinase</fullName>
        <ecNumber evidence="5">2.7.6.2</ecNumber>
    </recommendedName>
</protein>
<accession>A0A1F7I2H6</accession>
<dbReference type="InterPro" id="IPR007373">
    <property type="entry name" value="Thiamin_PyroPKinase_B1-bd"/>
</dbReference>
<dbReference type="InterPro" id="IPR036371">
    <property type="entry name" value="TPK_B1-bd_sf"/>
</dbReference>
<feature type="domain" description="Thiamin pyrophosphokinase thiamin-binding" evidence="6">
    <location>
        <begin position="148"/>
        <end position="207"/>
    </location>
</feature>
<evidence type="ECO:0000313" key="7">
    <source>
        <dbReference type="EMBL" id="OGK37452.1"/>
    </source>
</evidence>
<dbReference type="Gene3D" id="3.40.50.10240">
    <property type="entry name" value="Thiamin pyrophosphokinase, catalytic domain"/>
    <property type="match status" value="1"/>
</dbReference>
<dbReference type="PANTHER" id="PTHR41299">
    <property type="entry name" value="THIAMINE PYROPHOSPHOKINASE"/>
    <property type="match status" value="1"/>
</dbReference>
<dbReference type="GO" id="GO:0004788">
    <property type="term" value="F:thiamine diphosphokinase activity"/>
    <property type="evidence" value="ECO:0007669"/>
    <property type="project" value="UniProtKB-UniRule"/>
</dbReference>
<keyword evidence="4" id="KW-0067">ATP-binding</keyword>
<proteinExistence type="predicted"/>
<dbReference type="PANTHER" id="PTHR41299:SF1">
    <property type="entry name" value="THIAMINE PYROPHOSPHOKINASE"/>
    <property type="match status" value="1"/>
</dbReference>
<keyword evidence="1" id="KW-0808">Transferase</keyword>
<dbReference type="InterPro" id="IPR036759">
    <property type="entry name" value="TPK_catalytic_sf"/>
</dbReference>
<organism evidence="7 8">
    <name type="scientific">Candidatus Roizmanbacteria bacterium RIFCSPHIGHO2_12_FULL_41_11</name>
    <dbReference type="NCBI Taxonomy" id="1802052"/>
    <lineage>
        <taxon>Bacteria</taxon>
        <taxon>Candidatus Roizmaniibacteriota</taxon>
    </lineage>
</organism>
<dbReference type="NCBIfam" id="TIGR01378">
    <property type="entry name" value="thi_PPkinase"/>
    <property type="match status" value="1"/>
</dbReference>